<dbReference type="PANTHER" id="PTHR43046">
    <property type="entry name" value="GDP-MANNOSE MANNOSYL HYDROLASE"/>
    <property type="match status" value="1"/>
</dbReference>
<dbReference type="GO" id="GO:0016787">
    <property type="term" value="F:hydrolase activity"/>
    <property type="evidence" value="ECO:0007669"/>
    <property type="project" value="UniProtKB-KW"/>
</dbReference>
<evidence type="ECO:0000256" key="3">
    <source>
        <dbReference type="ARBA" id="ARBA00022801"/>
    </source>
</evidence>
<feature type="domain" description="Nudix hydrolase" evidence="6">
    <location>
        <begin position="11"/>
        <end position="139"/>
    </location>
</feature>
<dbReference type="Gene3D" id="3.90.79.10">
    <property type="entry name" value="Nucleoside Triphosphate Pyrophosphohydrolase"/>
    <property type="match status" value="1"/>
</dbReference>
<keyword evidence="4" id="KW-0460">Magnesium</keyword>
<evidence type="ECO:0000313" key="8">
    <source>
        <dbReference type="Proteomes" id="UP000198688"/>
    </source>
</evidence>
<dbReference type="EMBL" id="LT629758">
    <property type="protein sequence ID" value="SDT68048.1"/>
    <property type="molecule type" value="Genomic_DNA"/>
</dbReference>
<dbReference type="CDD" id="cd18876">
    <property type="entry name" value="NUDIX_Hydrolase"/>
    <property type="match status" value="1"/>
</dbReference>
<evidence type="ECO:0000256" key="4">
    <source>
        <dbReference type="ARBA" id="ARBA00022842"/>
    </source>
</evidence>
<sequence length="155" mass="17105">MTTTNTPPMATPRIAAGALFFDDENRVLLVKPTYKAGWDIPGGYVEPGESPHAALVREIKEEIGLTKESTNILAVDWAPTDREGDKILFVFDGGMLTKEEISQIHFKDGEIAECQFVSATDLGRYLPPRLIRRVSTSIQAKQKGVPVYAENGRTL</sequence>
<gene>
    <name evidence="7" type="ORF">SAMN04489716_5565</name>
</gene>
<dbReference type="InterPro" id="IPR020476">
    <property type="entry name" value="Nudix_hydrolase"/>
</dbReference>
<dbReference type="InterPro" id="IPR015797">
    <property type="entry name" value="NUDIX_hydrolase-like_dom_sf"/>
</dbReference>
<dbReference type="PRINTS" id="PR00502">
    <property type="entry name" value="NUDIXFAMILY"/>
</dbReference>
<dbReference type="PANTHER" id="PTHR43046:SF12">
    <property type="entry name" value="GDP-MANNOSE MANNOSYL HYDROLASE"/>
    <property type="match status" value="1"/>
</dbReference>
<evidence type="ECO:0000256" key="2">
    <source>
        <dbReference type="ARBA" id="ARBA00005582"/>
    </source>
</evidence>
<evidence type="ECO:0000313" key="7">
    <source>
        <dbReference type="EMBL" id="SDT68048.1"/>
    </source>
</evidence>
<name>A0A1H2CC31_9ACTN</name>
<evidence type="ECO:0000259" key="6">
    <source>
        <dbReference type="PROSITE" id="PS51462"/>
    </source>
</evidence>
<dbReference type="RefSeq" id="WP_231953539.1">
    <property type="nucleotide sequence ID" value="NZ_BOMJ01000043.1"/>
</dbReference>
<comment type="cofactor">
    <cofactor evidence="1">
        <name>Mg(2+)</name>
        <dbReference type="ChEBI" id="CHEBI:18420"/>
    </cofactor>
</comment>
<proteinExistence type="inferred from homology"/>
<dbReference type="SUPFAM" id="SSF55811">
    <property type="entry name" value="Nudix"/>
    <property type="match status" value="1"/>
</dbReference>
<evidence type="ECO:0000256" key="1">
    <source>
        <dbReference type="ARBA" id="ARBA00001946"/>
    </source>
</evidence>
<dbReference type="AlphaFoldDB" id="A0A1H2CC31"/>
<dbReference type="Pfam" id="PF00293">
    <property type="entry name" value="NUDIX"/>
    <property type="match status" value="1"/>
</dbReference>
<organism evidence="7 8">
    <name type="scientific">Actinoplanes derwentensis</name>
    <dbReference type="NCBI Taxonomy" id="113562"/>
    <lineage>
        <taxon>Bacteria</taxon>
        <taxon>Bacillati</taxon>
        <taxon>Actinomycetota</taxon>
        <taxon>Actinomycetes</taxon>
        <taxon>Micromonosporales</taxon>
        <taxon>Micromonosporaceae</taxon>
        <taxon>Actinoplanes</taxon>
    </lineage>
</organism>
<dbReference type="PROSITE" id="PS00893">
    <property type="entry name" value="NUDIX_BOX"/>
    <property type="match status" value="1"/>
</dbReference>
<evidence type="ECO:0000256" key="5">
    <source>
        <dbReference type="RuleBase" id="RU003476"/>
    </source>
</evidence>
<dbReference type="STRING" id="113562.SAMN04489716_5565"/>
<dbReference type="Proteomes" id="UP000198688">
    <property type="component" value="Chromosome I"/>
</dbReference>
<dbReference type="InterPro" id="IPR000086">
    <property type="entry name" value="NUDIX_hydrolase_dom"/>
</dbReference>
<dbReference type="InterPro" id="IPR020084">
    <property type="entry name" value="NUDIX_hydrolase_CS"/>
</dbReference>
<reference evidence="7 8" key="1">
    <citation type="submission" date="2016-10" db="EMBL/GenBank/DDBJ databases">
        <authorList>
            <person name="de Groot N.N."/>
        </authorList>
    </citation>
    <scope>NUCLEOTIDE SEQUENCE [LARGE SCALE GENOMIC DNA]</scope>
    <source>
        <strain evidence="7 8">DSM 43941</strain>
    </source>
</reference>
<keyword evidence="3 5" id="KW-0378">Hydrolase</keyword>
<comment type="similarity">
    <text evidence="2 5">Belongs to the Nudix hydrolase family.</text>
</comment>
<keyword evidence="8" id="KW-1185">Reference proteome</keyword>
<dbReference type="PROSITE" id="PS51462">
    <property type="entry name" value="NUDIX"/>
    <property type="match status" value="1"/>
</dbReference>
<protein>
    <submittedName>
        <fullName evidence="7">ADP-ribose pyrophosphatase YjhB, NUDIX family</fullName>
    </submittedName>
</protein>
<accession>A0A1H2CC31</accession>